<feature type="compositionally biased region" description="Basic and acidic residues" evidence="1">
    <location>
        <begin position="1"/>
        <end position="12"/>
    </location>
</feature>
<feature type="region of interest" description="Disordered" evidence="1">
    <location>
        <begin position="67"/>
        <end position="128"/>
    </location>
</feature>
<reference evidence="2 3" key="1">
    <citation type="journal article" date="2015" name="Parasitol. Res.">
        <title>Viruses in close associations with free-living amoebae.</title>
        <authorList>
            <person name="Scheid P."/>
        </authorList>
    </citation>
    <scope>NUCLEOTIDE SEQUENCE [LARGE SCALE GENOMIC DNA]</scope>
    <source>
        <strain evidence="2">KlaHel</strain>
    </source>
</reference>
<proteinExistence type="predicted"/>
<sequence>MRTRRNTEEKKGNATADTQGPAGKKKSTRKRIKCKKKVDQSHLQSSWSGAVGAVDLAKGGFVGSCKSRRPCPLFARATTAPKNGVDRPRPKKTTANKSLLVGGKKSPANAAHAKDEQTRRGSKVSKRK</sequence>
<protein>
    <submittedName>
        <fullName evidence="2">Uncharacterized protein</fullName>
    </submittedName>
</protein>
<dbReference type="RefSeq" id="YP_009120480.1">
    <property type="nucleotide sequence ID" value="NC_026440.1"/>
</dbReference>
<dbReference type="EMBL" id="KP136319">
    <property type="protein sequence ID" value="AJF98245.1"/>
    <property type="molecule type" value="Genomic_DNA"/>
</dbReference>
<accession>A0A0B5J8K0</accession>
<evidence type="ECO:0000256" key="1">
    <source>
        <dbReference type="SAM" id="MobiDB-lite"/>
    </source>
</evidence>
<evidence type="ECO:0000313" key="3">
    <source>
        <dbReference type="Proteomes" id="UP000202511"/>
    </source>
</evidence>
<dbReference type="KEGG" id="vg:23463162"/>
<evidence type="ECO:0000313" key="2">
    <source>
        <dbReference type="EMBL" id="AJF98245.1"/>
    </source>
</evidence>
<dbReference type="Proteomes" id="UP000202511">
    <property type="component" value="Segment"/>
</dbReference>
<organism evidence="2 3">
    <name type="scientific">Pandoravirus inopinatum</name>
    <dbReference type="NCBI Taxonomy" id="1605721"/>
    <lineage>
        <taxon>Viruses</taxon>
        <taxon>Pandoravirus</taxon>
    </lineage>
</organism>
<feature type="region of interest" description="Disordered" evidence="1">
    <location>
        <begin position="1"/>
        <end position="50"/>
    </location>
</feature>
<dbReference type="GeneID" id="23463162"/>
<name>A0A0B5J8K0_9VIRU</name>
<feature type="compositionally biased region" description="Basic residues" evidence="1">
    <location>
        <begin position="23"/>
        <end position="36"/>
    </location>
</feature>